<dbReference type="RefSeq" id="WP_067421778.1">
    <property type="nucleotide sequence ID" value="NZ_LZEX01000003.1"/>
</dbReference>
<evidence type="ECO:0000313" key="1">
    <source>
        <dbReference type="EMBL" id="OBU10555.1"/>
    </source>
</evidence>
<organism evidence="1 2">
    <name type="scientific">Morganella psychrotolerans</name>
    <dbReference type="NCBI Taxonomy" id="368603"/>
    <lineage>
        <taxon>Bacteria</taxon>
        <taxon>Pseudomonadati</taxon>
        <taxon>Pseudomonadota</taxon>
        <taxon>Gammaproteobacteria</taxon>
        <taxon>Enterobacterales</taxon>
        <taxon>Morganellaceae</taxon>
        <taxon>Morganella</taxon>
    </lineage>
</organism>
<gene>
    <name evidence="1" type="ORF">AYY17_15545</name>
</gene>
<accession>A0A1B8HMA9</accession>
<reference evidence="1 2" key="1">
    <citation type="submission" date="2016-06" db="EMBL/GenBank/DDBJ databases">
        <authorList>
            <person name="Kjaerup R.B."/>
            <person name="Dalgaard T.S."/>
            <person name="Juul-Madsen H.R."/>
        </authorList>
    </citation>
    <scope>NUCLEOTIDE SEQUENCE [LARGE SCALE GENOMIC DNA]</scope>
    <source>
        <strain evidence="1 2">GCSL-Mp3</strain>
    </source>
</reference>
<sequence length="192" mass="22554">MTTEQKSSLATGAPLNAETWADFVSRLKYHCVGKGTDEHCTADPLFVVQRKRLITGLDMDYVEDWLVAVDDARWFSPQEYWDDLDSEEREALNQKCQTEYRADFLAIRLDQQWDVLGELPEHTVTGYVWEWEYVNAHLTREAADAFIQRKKHDYTKLEIFVDSQYWAKEFNTIRDAILTGKLVYQEKKDDSN</sequence>
<comment type="caution">
    <text evidence="1">The sequence shown here is derived from an EMBL/GenBank/DDBJ whole genome shotgun (WGS) entry which is preliminary data.</text>
</comment>
<dbReference type="EMBL" id="LZEX01000003">
    <property type="protein sequence ID" value="OBU10555.1"/>
    <property type="molecule type" value="Genomic_DNA"/>
</dbReference>
<evidence type="ECO:0000313" key="2">
    <source>
        <dbReference type="Proteomes" id="UP000092247"/>
    </source>
</evidence>
<proteinExistence type="predicted"/>
<dbReference type="Proteomes" id="UP000092247">
    <property type="component" value="Unassembled WGS sequence"/>
</dbReference>
<dbReference type="AlphaFoldDB" id="A0A1B8HMA9"/>
<name>A0A1B8HMA9_9GAMM</name>
<protein>
    <submittedName>
        <fullName evidence="1">Uncharacterized protein</fullName>
    </submittedName>
</protein>